<keyword evidence="2" id="KW-0805">Transcription regulation</keyword>
<evidence type="ECO:0000256" key="1">
    <source>
        <dbReference type="ARBA" id="ARBA00007692"/>
    </source>
</evidence>
<dbReference type="InterPro" id="IPR038538">
    <property type="entry name" value="MTERF_sf"/>
</dbReference>
<name>A0A811MV59_9POAL</name>
<dbReference type="Gene3D" id="1.25.70.10">
    <property type="entry name" value="Transcription termination factor 3, mitochondrial"/>
    <property type="match status" value="1"/>
</dbReference>
<dbReference type="Pfam" id="PF02536">
    <property type="entry name" value="mTERF"/>
    <property type="match status" value="1"/>
</dbReference>
<dbReference type="PANTHER" id="PTHR13068">
    <property type="entry name" value="CGI-12 PROTEIN-RELATED"/>
    <property type="match status" value="1"/>
</dbReference>
<dbReference type="PANTHER" id="PTHR13068:SF102">
    <property type="entry name" value="OS11G0246100 PROTEIN"/>
    <property type="match status" value="1"/>
</dbReference>
<keyword evidence="3" id="KW-0809">Transit peptide</keyword>
<evidence type="ECO:0000256" key="2">
    <source>
        <dbReference type="ARBA" id="ARBA00022472"/>
    </source>
</evidence>
<comment type="caution">
    <text evidence="4">The sequence shown here is derived from an EMBL/GenBank/DDBJ whole genome shotgun (WGS) entry which is preliminary data.</text>
</comment>
<dbReference type="GO" id="GO:0003676">
    <property type="term" value="F:nucleic acid binding"/>
    <property type="evidence" value="ECO:0007669"/>
    <property type="project" value="InterPro"/>
</dbReference>
<dbReference type="Proteomes" id="UP000604825">
    <property type="component" value="Unassembled WGS sequence"/>
</dbReference>
<dbReference type="OrthoDB" id="690040at2759"/>
<keyword evidence="5" id="KW-1185">Reference proteome</keyword>
<protein>
    <submittedName>
        <fullName evidence="4">Uncharacterized protein</fullName>
    </submittedName>
</protein>
<keyword evidence="2" id="KW-0806">Transcription termination</keyword>
<dbReference type="InterPro" id="IPR003690">
    <property type="entry name" value="MTERF"/>
</dbReference>
<gene>
    <name evidence="4" type="ORF">NCGR_LOCUS7246</name>
</gene>
<proteinExistence type="inferred from homology"/>
<dbReference type="EMBL" id="CAJGYO010000002">
    <property type="protein sequence ID" value="CAD6211264.1"/>
    <property type="molecule type" value="Genomic_DNA"/>
</dbReference>
<evidence type="ECO:0000256" key="3">
    <source>
        <dbReference type="ARBA" id="ARBA00022946"/>
    </source>
</evidence>
<keyword evidence="2" id="KW-0804">Transcription</keyword>
<evidence type="ECO:0000313" key="4">
    <source>
        <dbReference type="EMBL" id="CAD6211264.1"/>
    </source>
</evidence>
<organism evidence="4 5">
    <name type="scientific">Miscanthus lutarioriparius</name>
    <dbReference type="NCBI Taxonomy" id="422564"/>
    <lineage>
        <taxon>Eukaryota</taxon>
        <taxon>Viridiplantae</taxon>
        <taxon>Streptophyta</taxon>
        <taxon>Embryophyta</taxon>
        <taxon>Tracheophyta</taxon>
        <taxon>Spermatophyta</taxon>
        <taxon>Magnoliopsida</taxon>
        <taxon>Liliopsida</taxon>
        <taxon>Poales</taxon>
        <taxon>Poaceae</taxon>
        <taxon>PACMAD clade</taxon>
        <taxon>Panicoideae</taxon>
        <taxon>Andropogonodae</taxon>
        <taxon>Andropogoneae</taxon>
        <taxon>Saccharinae</taxon>
        <taxon>Miscanthus</taxon>
    </lineage>
</organism>
<dbReference type="GO" id="GO:0006353">
    <property type="term" value="P:DNA-templated transcription termination"/>
    <property type="evidence" value="ECO:0007669"/>
    <property type="project" value="UniProtKB-KW"/>
</dbReference>
<comment type="similarity">
    <text evidence="1">Belongs to the mTERF family.</text>
</comment>
<sequence length="109" mass="12079">MPAILGLSDEILLRKIEFLVNEAAMEPWYIVERSVLFAMSLEKRLVPRHYVMKVLQEKGLMNSNMSFSSLAAIGEEAFKSKFIDCHMDSVPGLADAYAAACAGIVPSRV</sequence>
<accession>A0A811MV59</accession>
<reference evidence="4" key="1">
    <citation type="submission" date="2020-10" db="EMBL/GenBank/DDBJ databases">
        <authorList>
            <person name="Han B."/>
            <person name="Lu T."/>
            <person name="Zhao Q."/>
            <person name="Huang X."/>
            <person name="Zhao Y."/>
        </authorList>
    </citation>
    <scope>NUCLEOTIDE SEQUENCE</scope>
</reference>
<evidence type="ECO:0000313" key="5">
    <source>
        <dbReference type="Proteomes" id="UP000604825"/>
    </source>
</evidence>
<dbReference type="AlphaFoldDB" id="A0A811MV59"/>